<dbReference type="Pfam" id="PF24344">
    <property type="entry name" value="PH_23"/>
    <property type="match status" value="1"/>
</dbReference>
<dbReference type="EMBL" id="JAGMWT010000005">
    <property type="protein sequence ID" value="KAH7128269.1"/>
    <property type="molecule type" value="Genomic_DNA"/>
</dbReference>
<dbReference type="OrthoDB" id="5408934at2759"/>
<feature type="compositionally biased region" description="Basic and acidic residues" evidence="1">
    <location>
        <begin position="118"/>
        <end position="135"/>
    </location>
</feature>
<feature type="region of interest" description="Disordered" evidence="1">
    <location>
        <begin position="53"/>
        <end position="543"/>
    </location>
</feature>
<feature type="compositionally biased region" description="Basic and acidic residues" evidence="1">
    <location>
        <begin position="344"/>
        <end position="355"/>
    </location>
</feature>
<feature type="region of interest" description="Disordered" evidence="1">
    <location>
        <begin position="1043"/>
        <end position="1447"/>
    </location>
</feature>
<feature type="region of interest" description="Disordered" evidence="1">
    <location>
        <begin position="1702"/>
        <end position="1738"/>
    </location>
</feature>
<feature type="compositionally biased region" description="Polar residues" evidence="1">
    <location>
        <begin position="1162"/>
        <end position="1174"/>
    </location>
</feature>
<gene>
    <name evidence="5" type="ORF">B0J11DRAFT_578501</name>
</gene>
<feature type="compositionally biased region" description="Basic residues" evidence="1">
    <location>
        <begin position="426"/>
        <end position="436"/>
    </location>
</feature>
<evidence type="ECO:0000313" key="6">
    <source>
        <dbReference type="Proteomes" id="UP000700596"/>
    </source>
</evidence>
<evidence type="ECO:0000313" key="5">
    <source>
        <dbReference type="EMBL" id="KAH7128269.1"/>
    </source>
</evidence>
<dbReference type="Pfam" id="PF24340">
    <property type="entry name" value="DH_2"/>
    <property type="match status" value="1"/>
</dbReference>
<feature type="compositionally biased region" description="Basic and acidic residues" evidence="1">
    <location>
        <begin position="1330"/>
        <end position="1343"/>
    </location>
</feature>
<sequence length="1876" mass="205305">MQTPKKPADFGKAIGINKPANVRDKIKKWQAELEGEEPSAETVVPAITGEVVNVAPSPKPQSTPKAKPIDVIASPKPTHTPNKSIENLPERPKSAKKPATHNKLDEEVLIATAPKKRVISDSHWRTNKSPPKDGASRPSPKALPNAWVRPAARKVDSSENKPESPAKPEKVQVKVTTKKRNAKQRRLSQPASSGNEERPASSGSGSANAPKFEEEDVLSPSTSPPLSAGKIESELVRIRRRRRTETSPRSSMSAEDAALARIEARRKSTGDHLANLITVEYEPSLPASTRDEEIRERRRRRPRRERIVSPEDSPRRERIVSPQDSPKEPISTGRRRSRRSSPRQSKEDVSEKVPEPEAAEAPTKVFGTRLEAWLSSTPDPFVDAESRTRQPSKESVSTLELSRKPEKSEVSASSAAKEEPVEVPQRKRSRRRRRKSPKLEVETQNLEDEPSTVVSTVISSVISTEPSEVTSVAKEDATPSPTLTLRRRGARRATNSPTKSRDVSSPQPEAESIVSIDDTVSSAPSSSVEPSTMTVEKVSQRPRPDSLAIRRMYPSTRGKRLSTIASVETFATKMLATPPSEALGSETTGTGMEPIKALSEVPESESGDQFNTETITTLSRKSTRRSRMASHADLISVLSMPRAGTRSIVSARSIRTNRSRLAVATISDIMNELASDETKYMRELRTLVDGVIPVLLSCVLSKSDSAVAAGLFSTSAKADPSTITKPIIDMGVSLERLKSLHRRVPKDSPDAFLSWSQSAQRIYNDYINVWRLGFEDVVVSLAPADEDPFTQARVVQGPEDAAPWDEGLPRNAEGYVVNGDGERVDVAYMLKRPLVRLKYLSKTLKGINHIRPSEQAESISNVFQDLVNAARKRSNDERARLEDEAAASIDPTRARDPRSLAPLAGVRIDHSRCVRARDYFDLHLLHSSGQELNCRVELLFRDDAPGTGNSGDVLFCEVDGTGRWLLLPPIQINRISSRNGDLQGEIIVMIRGHHADGSEWSELLSLRADDEQAGFDWVQMLGLQPIPPQLSELKREDSIIYKSQRPASSHASSSQVSAATASTPPQKSRTPSPHEIEIPIGEQAKPTSKKWGYETPNRLSRSTEISPITPPSAEQTSLQRARATTSVSPLSNVESSQYIEDGAQTPRPKSHRSDDESERTPRSLNEAISGTGSPLSLRRTRAKRLSKHLTLSPASSSQPSRQIVLDDPIEEEAPPRKHSRKRRSEPPPSTTGSTLSHSSKGFSVWMPGSDVDNSDESDGSDQDYEDVSTVQDREEATRPRAHRRVSSVPSLDLPSIPRLRKTSQPTTPVKQTVEEDPVKMVEPPASAPSKLERHVEELSRELVEVEDEEDKPPPVPPHRSSSPATPVTLKGSKTPVLTPGVKTKRRSSSPLKHEYEPSTCTESSSESEEEVSEDERSITSESSEDELDDDVPMPLMPIGQPRQYPKVSPPSSIYTLPNGTITPSQSASNTPYRQVPSGAGKAMKAIASIYSWSDAGRWDSLHPEECSIVVTPGKIEVFEITAVHSKPFLADGDEIFQPEGMAPLVAVELTPLVPMRKSTGLDITIRSPPTPESRIKSGNNIMLRSRNPTECSQLYSMINYSRINNPTYIALQQARGPYGQSSWAEAMDRQNAARSNAGSSGGWLSGTLGRRSSYRKTTTRAASISAATESSVGTMNTALRSALGRFRFGANGRFSIRNSTLGSRSINSADSGSMGSGSGTNTPTGDSGRAPGAPAGITNTKCRLYERDTFSSKWRDMGAARLTIMLPDPSSTSNIRQGKGSPGMRDPTQEKRIVISGKKMEEILLDVTLNESCFERIARLGIAVSVWEDIVGPNGELVAAPKTGGVGGARARVFMIQMKTERECAYSFSLLGKNRY</sequence>
<evidence type="ECO:0000259" key="3">
    <source>
        <dbReference type="Pfam" id="PF24344"/>
    </source>
</evidence>
<evidence type="ECO:0000256" key="1">
    <source>
        <dbReference type="SAM" id="MobiDB-lite"/>
    </source>
</evidence>
<feature type="compositionally biased region" description="Low complexity" evidence="1">
    <location>
        <begin position="515"/>
        <end position="532"/>
    </location>
</feature>
<feature type="compositionally biased region" description="Basic residues" evidence="1">
    <location>
        <begin position="1178"/>
        <end position="1187"/>
    </location>
</feature>
<feature type="region of interest" description="Disordered" evidence="1">
    <location>
        <begin position="1622"/>
        <end position="1670"/>
    </location>
</feature>
<feature type="compositionally biased region" description="Low complexity" evidence="1">
    <location>
        <begin position="1659"/>
        <end position="1670"/>
    </location>
</feature>
<comment type="caution">
    <text evidence="5">The sequence shown here is derived from an EMBL/GenBank/DDBJ whole genome shotgun (WGS) entry which is preliminary data.</text>
</comment>
<feature type="domain" description="PH" evidence="3">
    <location>
        <begin position="887"/>
        <end position="1029"/>
    </location>
</feature>
<dbReference type="InterPro" id="IPR056222">
    <property type="entry name" value="PH_23"/>
</dbReference>
<dbReference type="Proteomes" id="UP000700596">
    <property type="component" value="Unassembled WGS sequence"/>
</dbReference>
<feature type="region of interest" description="Disordered" evidence="1">
    <location>
        <begin position="1766"/>
        <end position="1787"/>
    </location>
</feature>
<dbReference type="InterPro" id="IPR056223">
    <property type="entry name" value="PH_24"/>
</dbReference>
<feature type="compositionally biased region" description="Basic and acidic residues" evidence="1">
    <location>
        <begin position="1151"/>
        <end position="1161"/>
    </location>
</feature>
<feature type="compositionally biased region" description="Acidic residues" evidence="1">
    <location>
        <begin position="1422"/>
        <end position="1431"/>
    </location>
</feature>
<feature type="compositionally biased region" description="Basic residues" evidence="1">
    <location>
        <begin position="176"/>
        <end position="186"/>
    </location>
</feature>
<organism evidence="5 6">
    <name type="scientific">Dendryphion nanum</name>
    <dbReference type="NCBI Taxonomy" id="256645"/>
    <lineage>
        <taxon>Eukaryota</taxon>
        <taxon>Fungi</taxon>
        <taxon>Dikarya</taxon>
        <taxon>Ascomycota</taxon>
        <taxon>Pezizomycotina</taxon>
        <taxon>Dothideomycetes</taxon>
        <taxon>Pleosporomycetidae</taxon>
        <taxon>Pleosporales</taxon>
        <taxon>Torulaceae</taxon>
        <taxon>Dendryphion</taxon>
    </lineage>
</organism>
<feature type="compositionally biased region" description="Basic and acidic residues" evidence="1">
    <location>
        <begin position="305"/>
        <end position="319"/>
    </location>
</feature>
<feature type="compositionally biased region" description="Polar residues" evidence="1">
    <location>
        <begin position="495"/>
        <end position="507"/>
    </location>
</feature>
<keyword evidence="6" id="KW-1185">Reference proteome</keyword>
<accession>A0A9P9IR94</accession>
<feature type="compositionally biased region" description="Polar residues" evidence="1">
    <location>
        <begin position="1230"/>
        <end position="1241"/>
    </location>
</feature>
<feature type="compositionally biased region" description="Acidic residues" evidence="1">
    <location>
        <begin position="1252"/>
        <end position="1266"/>
    </location>
</feature>
<feature type="domain" description="DBL homology" evidence="2">
    <location>
        <begin position="663"/>
        <end position="874"/>
    </location>
</feature>
<evidence type="ECO:0000259" key="2">
    <source>
        <dbReference type="Pfam" id="PF24340"/>
    </source>
</evidence>
<feature type="compositionally biased region" description="Low complexity" evidence="1">
    <location>
        <begin position="1047"/>
        <end position="1062"/>
    </location>
</feature>
<feature type="compositionally biased region" description="Low complexity" evidence="1">
    <location>
        <begin position="1708"/>
        <end position="1728"/>
    </location>
</feature>
<reference evidence="5" key="1">
    <citation type="journal article" date="2021" name="Nat. Commun.">
        <title>Genetic determinants of endophytism in the Arabidopsis root mycobiome.</title>
        <authorList>
            <person name="Mesny F."/>
            <person name="Miyauchi S."/>
            <person name="Thiergart T."/>
            <person name="Pickel B."/>
            <person name="Atanasova L."/>
            <person name="Karlsson M."/>
            <person name="Huettel B."/>
            <person name="Barry K.W."/>
            <person name="Haridas S."/>
            <person name="Chen C."/>
            <person name="Bauer D."/>
            <person name="Andreopoulos W."/>
            <person name="Pangilinan J."/>
            <person name="LaButti K."/>
            <person name="Riley R."/>
            <person name="Lipzen A."/>
            <person name="Clum A."/>
            <person name="Drula E."/>
            <person name="Henrissat B."/>
            <person name="Kohler A."/>
            <person name="Grigoriev I.V."/>
            <person name="Martin F.M."/>
            <person name="Hacquard S."/>
        </authorList>
    </citation>
    <scope>NUCLEOTIDE SEQUENCE</scope>
    <source>
        <strain evidence="5">MPI-CAGE-CH-0243</strain>
    </source>
</reference>
<feature type="compositionally biased region" description="Basic and acidic residues" evidence="1">
    <location>
        <begin position="874"/>
        <end position="883"/>
    </location>
</feature>
<name>A0A9P9IR94_9PLEO</name>
<dbReference type="InterPro" id="IPR056416">
    <property type="entry name" value="DH_2_fung"/>
</dbReference>
<dbReference type="Pfam" id="PF24345">
    <property type="entry name" value="PH_24"/>
    <property type="match status" value="1"/>
</dbReference>
<feature type="compositionally biased region" description="Polar residues" evidence="1">
    <location>
        <begin position="1192"/>
        <end position="1201"/>
    </location>
</feature>
<feature type="domain" description="PH" evidence="4">
    <location>
        <begin position="1479"/>
        <end position="1616"/>
    </location>
</feature>
<feature type="compositionally biased region" description="Polar residues" evidence="1">
    <location>
        <begin position="1097"/>
        <end position="1138"/>
    </location>
</feature>
<proteinExistence type="predicted"/>
<evidence type="ECO:0000259" key="4">
    <source>
        <dbReference type="Pfam" id="PF24345"/>
    </source>
</evidence>
<feature type="compositionally biased region" description="Low complexity" evidence="1">
    <location>
        <begin position="451"/>
        <end position="472"/>
    </location>
</feature>
<feature type="compositionally biased region" description="Basic and acidic residues" evidence="1">
    <location>
        <begin position="153"/>
        <end position="172"/>
    </location>
</feature>
<feature type="region of interest" description="Disordered" evidence="1">
    <location>
        <begin position="874"/>
        <end position="893"/>
    </location>
</feature>
<protein>
    <submittedName>
        <fullName evidence="5">Uncharacterized protein</fullName>
    </submittedName>
</protein>